<name>A0AA88L0W2_ARTSF</name>
<accession>A0AA88L0W2</accession>
<comment type="subcellular location">
    <subcellularLocation>
        <location evidence="1 13">Cell membrane</location>
        <topology evidence="1 13">Multi-pass membrane protein</topology>
    </subcellularLocation>
</comment>
<dbReference type="PANTHER" id="PTHR12424:SF8">
    <property type="entry name" value="PROTEIN TWEETY"/>
    <property type="match status" value="1"/>
</dbReference>
<evidence type="ECO:0000256" key="6">
    <source>
        <dbReference type="ARBA" id="ARBA00022989"/>
    </source>
</evidence>
<evidence type="ECO:0000256" key="1">
    <source>
        <dbReference type="ARBA" id="ARBA00004651"/>
    </source>
</evidence>
<dbReference type="Proteomes" id="UP001187531">
    <property type="component" value="Unassembled WGS sequence"/>
</dbReference>
<keyword evidence="7 13" id="KW-0406">Ion transport</keyword>
<feature type="compositionally biased region" description="Polar residues" evidence="14">
    <location>
        <begin position="439"/>
        <end position="468"/>
    </location>
</feature>
<keyword evidence="12 13" id="KW-0407">Ion channel</keyword>
<keyword evidence="6 13" id="KW-1133">Transmembrane helix</keyword>
<evidence type="ECO:0000256" key="5">
    <source>
        <dbReference type="ARBA" id="ARBA00022692"/>
    </source>
</evidence>
<keyword evidence="16" id="KW-1185">Reference proteome</keyword>
<evidence type="ECO:0000256" key="7">
    <source>
        <dbReference type="ARBA" id="ARBA00023065"/>
    </source>
</evidence>
<evidence type="ECO:0000256" key="13">
    <source>
        <dbReference type="RuleBase" id="RU361114"/>
    </source>
</evidence>
<feature type="transmembrane region" description="Helical" evidence="13">
    <location>
        <begin position="38"/>
        <end position="61"/>
    </location>
</feature>
<keyword evidence="5 13" id="KW-0812">Transmembrane</keyword>
<protein>
    <recommendedName>
        <fullName evidence="13">Protein tweety homolog</fullName>
    </recommendedName>
</protein>
<evidence type="ECO:0000256" key="4">
    <source>
        <dbReference type="ARBA" id="ARBA00022475"/>
    </source>
</evidence>
<keyword evidence="3 13" id="KW-0813">Transport</keyword>
<dbReference type="GO" id="GO:0034707">
    <property type="term" value="C:chloride channel complex"/>
    <property type="evidence" value="ECO:0007669"/>
    <property type="project" value="UniProtKB-UniRule"/>
</dbReference>
<evidence type="ECO:0000256" key="14">
    <source>
        <dbReference type="SAM" id="MobiDB-lite"/>
    </source>
</evidence>
<reference evidence="15" key="1">
    <citation type="submission" date="2023-07" db="EMBL/GenBank/DDBJ databases">
        <title>Chromosome-level genome assembly of Artemia franciscana.</title>
        <authorList>
            <person name="Jo E."/>
        </authorList>
    </citation>
    <scope>NUCLEOTIDE SEQUENCE</scope>
    <source>
        <tissue evidence="15">Whole body</tissue>
    </source>
</reference>
<evidence type="ECO:0000256" key="9">
    <source>
        <dbReference type="ARBA" id="ARBA00023173"/>
    </source>
</evidence>
<comment type="similarity">
    <text evidence="2 13">Belongs to the tweety family.</text>
</comment>
<feature type="transmembrane region" description="Helical" evidence="13">
    <location>
        <begin position="240"/>
        <end position="264"/>
    </location>
</feature>
<feature type="transmembrane region" description="Helical" evidence="13">
    <location>
        <begin position="208"/>
        <end position="233"/>
    </location>
</feature>
<evidence type="ECO:0000256" key="12">
    <source>
        <dbReference type="ARBA" id="ARBA00023303"/>
    </source>
</evidence>
<evidence type="ECO:0000256" key="3">
    <source>
        <dbReference type="ARBA" id="ARBA00022448"/>
    </source>
</evidence>
<feature type="transmembrane region" description="Helical" evidence="13">
    <location>
        <begin position="81"/>
        <end position="100"/>
    </location>
</feature>
<dbReference type="GO" id="GO:0072320">
    <property type="term" value="F:volume-sensitive chloride channel activity"/>
    <property type="evidence" value="ECO:0007669"/>
    <property type="project" value="TreeGrafter"/>
</dbReference>
<evidence type="ECO:0000313" key="15">
    <source>
        <dbReference type="EMBL" id="KAK2714778.1"/>
    </source>
</evidence>
<organism evidence="15 16">
    <name type="scientific">Artemia franciscana</name>
    <name type="common">Brine shrimp</name>
    <name type="synonym">Artemia sanfranciscana</name>
    <dbReference type="NCBI Taxonomy" id="6661"/>
    <lineage>
        <taxon>Eukaryota</taxon>
        <taxon>Metazoa</taxon>
        <taxon>Ecdysozoa</taxon>
        <taxon>Arthropoda</taxon>
        <taxon>Crustacea</taxon>
        <taxon>Branchiopoda</taxon>
        <taxon>Anostraca</taxon>
        <taxon>Artemiidae</taxon>
        <taxon>Artemia</taxon>
    </lineage>
</organism>
<dbReference type="AlphaFoldDB" id="A0AA88L0W2"/>
<dbReference type="EMBL" id="JAVRJZ010000013">
    <property type="protein sequence ID" value="KAK2714778.1"/>
    <property type="molecule type" value="Genomic_DNA"/>
</dbReference>
<dbReference type="InterPro" id="IPR006990">
    <property type="entry name" value="Tweety"/>
</dbReference>
<comment type="function">
    <text evidence="13">Probable chloride channel.</text>
</comment>
<dbReference type="Pfam" id="PF04906">
    <property type="entry name" value="Tweety"/>
    <property type="match status" value="1"/>
</dbReference>
<proteinExistence type="inferred from homology"/>
<dbReference type="GO" id="GO:0005229">
    <property type="term" value="F:intracellularly calcium-gated chloride channel activity"/>
    <property type="evidence" value="ECO:0007669"/>
    <property type="project" value="TreeGrafter"/>
</dbReference>
<evidence type="ECO:0000256" key="2">
    <source>
        <dbReference type="ARBA" id="ARBA00009849"/>
    </source>
</evidence>
<keyword evidence="8 13" id="KW-0472">Membrane</keyword>
<evidence type="ECO:0000313" key="16">
    <source>
        <dbReference type="Proteomes" id="UP001187531"/>
    </source>
</evidence>
<evidence type="ECO:0000256" key="10">
    <source>
        <dbReference type="ARBA" id="ARBA00023180"/>
    </source>
</evidence>
<keyword evidence="4" id="KW-1003">Cell membrane</keyword>
<evidence type="ECO:0000256" key="11">
    <source>
        <dbReference type="ARBA" id="ARBA00023214"/>
    </source>
</evidence>
<feature type="compositionally biased region" description="Basic and acidic residues" evidence="14">
    <location>
        <begin position="492"/>
        <end position="506"/>
    </location>
</feature>
<feature type="region of interest" description="Disordered" evidence="14">
    <location>
        <begin position="439"/>
        <end position="526"/>
    </location>
</feature>
<keyword evidence="10" id="KW-0325">Glycoprotein</keyword>
<evidence type="ECO:0000256" key="8">
    <source>
        <dbReference type="ARBA" id="ARBA00023136"/>
    </source>
</evidence>
<keyword evidence="9 13" id="KW-0869">Chloride channel</keyword>
<dbReference type="PANTHER" id="PTHR12424">
    <property type="entry name" value="TWEETY-RELATED"/>
    <property type="match status" value="1"/>
</dbReference>
<keyword evidence="11 13" id="KW-0868">Chloride</keyword>
<dbReference type="GO" id="GO:0005886">
    <property type="term" value="C:plasma membrane"/>
    <property type="evidence" value="ECO:0007669"/>
    <property type="project" value="UniProtKB-SubCell"/>
</dbReference>
<sequence>MDGPSLVVQFFHSLPHLDIHLSRIPPVFDSSNPKYLEALAVIGSVPILWLILTMIGLLTYFLTRCCDKKLQVPRPMEAHRWVLGFTAVLCCGSIAVGLYGNDDFHSGTKAFANALQTIQDNATGAELGAASVIESIQAQIEPQTQNLTKLLEKILPSQNASIHVAMVREMRVVVSNINSISDNLKLGSHILRSVHVQPYVDQIHEIEIIRWPVTIGVLSFYIFLCLVLIFGIVKGSRCTILLFTVLGLVCLVINWIMASAYLVAGVGGSDLCMNPSGVILNTTRDLATKELLHRYVVCNKSDEMLGPVEGPIREARLAVTEADTGVYKFVELSSQYYSHRDVRVVAERLKRHLGTASHNLSMLASLVDCRQPHQQYQKAVFHMCEVGMYGIAFMFLSSVATGLLFTILVWIGSHVWIYLKTRKGYLQVADQEPFLPLSTSNASRASGSTGRSQNLPSAPPGSNTNSLRYHSRHSHTPPQTPPFPGTLTGRTSTDDKDKTLTLRKNQEISLTSTIGRRSPPVVLGPNNGQYATLSKSCKTLESSDFY</sequence>
<feature type="transmembrane region" description="Helical" evidence="13">
    <location>
        <begin position="391"/>
        <end position="419"/>
    </location>
</feature>
<comment type="caution">
    <text evidence="15">The sequence shown here is derived from an EMBL/GenBank/DDBJ whole genome shotgun (WGS) entry which is preliminary data.</text>
</comment>
<gene>
    <name evidence="15" type="ORF">QYM36_009109</name>
</gene>